<protein>
    <submittedName>
        <fullName evidence="2">Uncharacterized protein</fullName>
    </submittedName>
</protein>
<organism evidence="2 3">
    <name type="scientific">Sistotremastrum niveocremeum HHB9708</name>
    <dbReference type="NCBI Taxonomy" id="1314777"/>
    <lineage>
        <taxon>Eukaryota</taxon>
        <taxon>Fungi</taxon>
        <taxon>Dikarya</taxon>
        <taxon>Basidiomycota</taxon>
        <taxon>Agaricomycotina</taxon>
        <taxon>Agaricomycetes</taxon>
        <taxon>Sistotremastrales</taxon>
        <taxon>Sistotremastraceae</taxon>
        <taxon>Sertulicium</taxon>
        <taxon>Sertulicium niveocremeum</taxon>
    </lineage>
</organism>
<evidence type="ECO:0000313" key="3">
    <source>
        <dbReference type="Proteomes" id="UP000076722"/>
    </source>
</evidence>
<dbReference type="AlphaFoldDB" id="A0A164QTW8"/>
<name>A0A164QTW8_9AGAM</name>
<dbReference type="EMBL" id="KV419424">
    <property type="protein sequence ID" value="KZS89964.1"/>
    <property type="molecule type" value="Genomic_DNA"/>
</dbReference>
<gene>
    <name evidence="2" type="ORF">SISNIDRAFT_215108</name>
</gene>
<sequence>METWISGSPVALNGKYGDGDGYQGTQSQTDVEYAAELTILAVRRPESFFKYSKDYIHIIREAVSSGPDFESDQDVMVANNALCGSVFACSLSIIASNAVVAVELWVFLILLG</sequence>
<keyword evidence="1" id="KW-0812">Transmembrane</keyword>
<accession>A0A164QTW8</accession>
<keyword evidence="3" id="KW-1185">Reference proteome</keyword>
<reference evidence="2 3" key="1">
    <citation type="journal article" date="2016" name="Mol. Biol. Evol.">
        <title>Comparative Genomics of Early-Diverging Mushroom-Forming Fungi Provides Insights into the Origins of Lignocellulose Decay Capabilities.</title>
        <authorList>
            <person name="Nagy L.G."/>
            <person name="Riley R."/>
            <person name="Tritt A."/>
            <person name="Adam C."/>
            <person name="Daum C."/>
            <person name="Floudas D."/>
            <person name="Sun H."/>
            <person name="Yadav J.S."/>
            <person name="Pangilinan J."/>
            <person name="Larsson K.H."/>
            <person name="Matsuura K."/>
            <person name="Barry K."/>
            <person name="Labutti K."/>
            <person name="Kuo R."/>
            <person name="Ohm R.A."/>
            <person name="Bhattacharya S.S."/>
            <person name="Shirouzu T."/>
            <person name="Yoshinaga Y."/>
            <person name="Martin F.M."/>
            <person name="Grigoriev I.V."/>
            <person name="Hibbett D.S."/>
        </authorList>
    </citation>
    <scope>NUCLEOTIDE SEQUENCE [LARGE SCALE GENOMIC DNA]</scope>
    <source>
        <strain evidence="2 3">HHB9708</strain>
    </source>
</reference>
<dbReference type="Proteomes" id="UP000076722">
    <property type="component" value="Unassembled WGS sequence"/>
</dbReference>
<keyword evidence="1" id="KW-1133">Transmembrane helix</keyword>
<evidence type="ECO:0000313" key="2">
    <source>
        <dbReference type="EMBL" id="KZS89964.1"/>
    </source>
</evidence>
<evidence type="ECO:0000256" key="1">
    <source>
        <dbReference type="SAM" id="Phobius"/>
    </source>
</evidence>
<feature type="transmembrane region" description="Helical" evidence="1">
    <location>
        <begin position="85"/>
        <end position="111"/>
    </location>
</feature>
<keyword evidence="1" id="KW-0472">Membrane</keyword>
<proteinExistence type="predicted"/>